<dbReference type="EMBL" id="ML976088">
    <property type="protein sequence ID" value="KAF1939114.1"/>
    <property type="molecule type" value="Genomic_DNA"/>
</dbReference>
<feature type="region of interest" description="Disordered" evidence="1">
    <location>
        <begin position="1"/>
        <end position="25"/>
    </location>
</feature>
<accession>A0A6A5SHG2</accession>
<reference evidence="2" key="1">
    <citation type="journal article" date="2020" name="Stud. Mycol.">
        <title>101 Dothideomycetes genomes: a test case for predicting lifestyles and emergence of pathogens.</title>
        <authorList>
            <person name="Haridas S."/>
            <person name="Albert R."/>
            <person name="Binder M."/>
            <person name="Bloem J."/>
            <person name="Labutti K."/>
            <person name="Salamov A."/>
            <person name="Andreopoulos B."/>
            <person name="Baker S."/>
            <person name="Barry K."/>
            <person name="Bills G."/>
            <person name="Bluhm B."/>
            <person name="Cannon C."/>
            <person name="Castanera R."/>
            <person name="Culley D."/>
            <person name="Daum C."/>
            <person name="Ezra D."/>
            <person name="Gonzalez J."/>
            <person name="Henrissat B."/>
            <person name="Kuo A."/>
            <person name="Liang C."/>
            <person name="Lipzen A."/>
            <person name="Lutzoni F."/>
            <person name="Magnuson J."/>
            <person name="Mondo S."/>
            <person name="Nolan M."/>
            <person name="Ohm R."/>
            <person name="Pangilinan J."/>
            <person name="Park H.-J."/>
            <person name="Ramirez L."/>
            <person name="Alfaro M."/>
            <person name="Sun H."/>
            <person name="Tritt A."/>
            <person name="Yoshinaga Y."/>
            <person name="Zwiers L.-H."/>
            <person name="Turgeon B."/>
            <person name="Goodwin S."/>
            <person name="Spatafora J."/>
            <person name="Crous P."/>
            <person name="Grigoriev I."/>
        </authorList>
    </citation>
    <scope>NUCLEOTIDE SEQUENCE</scope>
    <source>
        <strain evidence="2">CBS 161.51</strain>
    </source>
</reference>
<keyword evidence="3" id="KW-1185">Reference proteome</keyword>
<evidence type="ECO:0000313" key="2">
    <source>
        <dbReference type="EMBL" id="KAF1939114.1"/>
    </source>
</evidence>
<dbReference type="Proteomes" id="UP000800038">
    <property type="component" value="Unassembled WGS sequence"/>
</dbReference>
<feature type="region of interest" description="Disordered" evidence="1">
    <location>
        <begin position="62"/>
        <end position="82"/>
    </location>
</feature>
<sequence length="253" mass="27593">MRLEGTEGSDTLHGPIRGEKVGFGETGAGGGEFCGKIRAETISTASNPGLRALVRRKYKRRVKEVRRKGDDTDGSRFDKTTGRATPRRLKLTVSATRQACTAWISRNTARPLRPANRWVFRRRRAALWINLAFLRQASRSQEHAHCTRSSPVSSANNTTIDAPARCYAPGLLCAPRISFTAVSALRQRGTESTGLAQILAAAVAPLKAVVASQLYKVAGRVYHCCPICPLPAHRKLLAFRRPRPPSGIVAGAR</sequence>
<evidence type="ECO:0000256" key="1">
    <source>
        <dbReference type="SAM" id="MobiDB-lite"/>
    </source>
</evidence>
<evidence type="ECO:0000313" key="3">
    <source>
        <dbReference type="Proteomes" id="UP000800038"/>
    </source>
</evidence>
<feature type="compositionally biased region" description="Basic and acidic residues" evidence="1">
    <location>
        <begin position="67"/>
        <end position="81"/>
    </location>
</feature>
<protein>
    <submittedName>
        <fullName evidence="2">Uncharacterized protein</fullName>
    </submittedName>
</protein>
<organism evidence="2 3">
    <name type="scientific">Clathrospora elynae</name>
    <dbReference type="NCBI Taxonomy" id="706981"/>
    <lineage>
        <taxon>Eukaryota</taxon>
        <taxon>Fungi</taxon>
        <taxon>Dikarya</taxon>
        <taxon>Ascomycota</taxon>
        <taxon>Pezizomycotina</taxon>
        <taxon>Dothideomycetes</taxon>
        <taxon>Pleosporomycetidae</taxon>
        <taxon>Pleosporales</taxon>
        <taxon>Diademaceae</taxon>
        <taxon>Clathrospora</taxon>
    </lineage>
</organism>
<dbReference type="AlphaFoldDB" id="A0A6A5SHG2"/>
<proteinExistence type="predicted"/>
<gene>
    <name evidence="2" type="ORF">EJ02DRAFT_266267</name>
</gene>
<name>A0A6A5SHG2_9PLEO</name>